<keyword evidence="1" id="KW-0614">Plasmid</keyword>
<dbReference type="KEGG" id="pox:MB84_28890"/>
<accession>A0A192B148</accession>
<keyword evidence="2" id="KW-1185">Reference proteome</keyword>
<evidence type="ECO:0000313" key="2">
    <source>
        <dbReference type="Proteomes" id="UP000035050"/>
    </source>
</evidence>
<geneLocation type="plasmid" evidence="1 2">
    <name>pPO70-1</name>
</geneLocation>
<name>A0A192B148_9BURK</name>
<gene>
    <name evidence="1" type="ORF">MB84_28890</name>
</gene>
<sequence length="132" mass="15172">MQVHFIDPHTGGIVNKSIKRAQCLENFANRAPCLIGREACSSAHHWARRLMRTRHEVRLMPARFVTARFVKALNIRNKSDAVDAKAIRPVVRQPSKAVAVKTEMQQAVRNEARVSDFHRGSQRQHRLRQGRM</sequence>
<reference evidence="1" key="1">
    <citation type="submission" date="2016-06" db="EMBL/GenBank/DDBJ databases">
        <title>Pandoraea oxalativorans DSM 23570 Genome Sequencing.</title>
        <authorList>
            <person name="Ee R."/>
            <person name="Lim Y.-L."/>
            <person name="Yong D."/>
            <person name="Yin W.-F."/>
            <person name="Chan K.-G."/>
        </authorList>
    </citation>
    <scope>NUCLEOTIDE SEQUENCE</scope>
    <source>
        <strain evidence="1">DSM 23570</strain>
        <plasmid evidence="1">pPO70-1</plasmid>
    </source>
</reference>
<organism evidence="1 2">
    <name type="scientific">Pandoraea oxalativorans</name>
    <dbReference type="NCBI Taxonomy" id="573737"/>
    <lineage>
        <taxon>Bacteria</taxon>
        <taxon>Pseudomonadati</taxon>
        <taxon>Pseudomonadota</taxon>
        <taxon>Betaproteobacteria</taxon>
        <taxon>Burkholderiales</taxon>
        <taxon>Burkholderiaceae</taxon>
        <taxon>Pandoraea</taxon>
    </lineage>
</organism>
<dbReference type="EMBL" id="CP011518">
    <property type="protein sequence ID" value="ANJ86752.1"/>
    <property type="molecule type" value="Genomic_DNA"/>
</dbReference>
<protein>
    <submittedName>
        <fullName evidence="1">Uncharacterized protein</fullName>
    </submittedName>
</protein>
<evidence type="ECO:0000313" key="1">
    <source>
        <dbReference type="EMBL" id="ANJ86752.1"/>
    </source>
</evidence>
<dbReference type="Proteomes" id="UP000035050">
    <property type="component" value="Plasmid pPO70-1"/>
</dbReference>
<dbReference type="AlphaFoldDB" id="A0A192B148"/>
<proteinExistence type="predicted"/>